<dbReference type="GO" id="GO:0008270">
    <property type="term" value="F:zinc ion binding"/>
    <property type="evidence" value="ECO:0007669"/>
    <property type="project" value="UniProtKB-KW"/>
</dbReference>
<dbReference type="InterPro" id="IPR040194">
    <property type="entry name" value="Cwf19-like"/>
</dbReference>
<dbReference type="GO" id="GO:0071014">
    <property type="term" value="C:post-mRNA release spliceosomal complex"/>
    <property type="evidence" value="ECO:0007669"/>
    <property type="project" value="TreeGrafter"/>
</dbReference>
<feature type="domain" description="CCHC-type" evidence="7">
    <location>
        <begin position="361"/>
        <end position="375"/>
    </location>
</feature>
<dbReference type="InterPro" id="IPR036265">
    <property type="entry name" value="HIT-like_sf"/>
</dbReference>
<dbReference type="Gene3D" id="4.10.60.10">
    <property type="entry name" value="Zinc finger, CCHC-type"/>
    <property type="match status" value="1"/>
</dbReference>
<organism evidence="8 9">
    <name type="scientific">Athelia psychrophila</name>
    <dbReference type="NCBI Taxonomy" id="1759441"/>
    <lineage>
        <taxon>Eukaryota</taxon>
        <taxon>Fungi</taxon>
        <taxon>Dikarya</taxon>
        <taxon>Basidiomycota</taxon>
        <taxon>Agaricomycotina</taxon>
        <taxon>Agaricomycetes</taxon>
        <taxon>Agaricomycetidae</taxon>
        <taxon>Atheliales</taxon>
        <taxon>Atheliaceae</taxon>
        <taxon>Athelia</taxon>
    </lineage>
</organism>
<dbReference type="InterPro" id="IPR036875">
    <property type="entry name" value="Znf_CCHC_sf"/>
</dbReference>
<evidence type="ECO:0000256" key="6">
    <source>
        <dbReference type="SAM" id="MobiDB-lite"/>
    </source>
</evidence>
<evidence type="ECO:0000256" key="5">
    <source>
        <dbReference type="PROSITE-ProRule" id="PRU00047"/>
    </source>
</evidence>
<gene>
    <name evidence="8" type="ORF">FIBSPDRAFT_754504</name>
</gene>
<dbReference type="GO" id="GO:0061632">
    <property type="term" value="F:RNA lariat debranching enzyme activator activity"/>
    <property type="evidence" value="ECO:0007669"/>
    <property type="project" value="TreeGrafter"/>
</dbReference>
<dbReference type="SUPFAM" id="SSF54197">
    <property type="entry name" value="HIT-like"/>
    <property type="match status" value="1"/>
</dbReference>
<dbReference type="SUPFAM" id="SSF57756">
    <property type="entry name" value="Retrovirus zinc finger-like domains"/>
    <property type="match status" value="1"/>
</dbReference>
<dbReference type="InterPro" id="IPR006767">
    <property type="entry name" value="Cwf19-like_C_dom-2"/>
</dbReference>
<dbReference type="InterPro" id="IPR001878">
    <property type="entry name" value="Znf_CCHC"/>
</dbReference>
<name>A0A166BK54_9AGAM</name>
<dbReference type="SMART" id="SM00343">
    <property type="entry name" value="ZnF_C2HC"/>
    <property type="match status" value="3"/>
</dbReference>
<keyword evidence="1" id="KW-0507">mRNA processing</keyword>
<keyword evidence="4" id="KW-0862">Zinc</keyword>
<dbReference type="AlphaFoldDB" id="A0A166BK54"/>
<dbReference type="GO" id="GO:0000398">
    <property type="term" value="P:mRNA splicing, via spliceosome"/>
    <property type="evidence" value="ECO:0007669"/>
    <property type="project" value="TreeGrafter"/>
</dbReference>
<dbReference type="Pfam" id="PF13696">
    <property type="entry name" value="zf-CCHC_2"/>
    <property type="match status" value="2"/>
</dbReference>
<protein>
    <recommendedName>
        <fullName evidence="7">CCHC-type domain-containing protein</fullName>
    </recommendedName>
</protein>
<reference evidence="8 9" key="1">
    <citation type="journal article" date="2016" name="Mol. Biol. Evol.">
        <title>Comparative Genomics of Early-Diverging Mushroom-Forming Fungi Provides Insights into the Origins of Lignocellulose Decay Capabilities.</title>
        <authorList>
            <person name="Nagy L.G."/>
            <person name="Riley R."/>
            <person name="Tritt A."/>
            <person name="Adam C."/>
            <person name="Daum C."/>
            <person name="Floudas D."/>
            <person name="Sun H."/>
            <person name="Yadav J.S."/>
            <person name="Pangilinan J."/>
            <person name="Larsson K.H."/>
            <person name="Matsuura K."/>
            <person name="Barry K."/>
            <person name="Labutti K."/>
            <person name="Kuo R."/>
            <person name="Ohm R.A."/>
            <person name="Bhattacharya S.S."/>
            <person name="Shirouzu T."/>
            <person name="Yoshinaga Y."/>
            <person name="Martin F.M."/>
            <person name="Grigoriev I.V."/>
            <person name="Hibbett D.S."/>
        </authorList>
    </citation>
    <scope>NUCLEOTIDE SEQUENCE [LARGE SCALE GENOMIC DNA]</scope>
    <source>
        <strain evidence="8 9">CBS 109695</strain>
    </source>
</reference>
<dbReference type="PANTHER" id="PTHR12072">
    <property type="entry name" value="CWF19, CELL CYCLE CONTROL PROTEIN"/>
    <property type="match status" value="1"/>
</dbReference>
<feature type="non-terminal residue" evidence="8">
    <location>
        <position position="1"/>
    </location>
</feature>
<evidence type="ECO:0000259" key="7">
    <source>
        <dbReference type="PROSITE" id="PS50158"/>
    </source>
</evidence>
<sequence length="659" mass="71515">LTVGSAVGSIKDIFAKIKTIDAKHGKFDFAVCAGDFFGPMKEEGHDDELSHFLGGNIEAPLRCYIMQGDQPLPERVIEKFAKTGGELCKDVILLNKSGIITTAHGLRIACLGGVYDQSIHFTAETAPGFTSPYFSSQTIDRFLSNTLTKATPQNQNYQSLAAIRDTASSSQLIDILISNIWPSSIPQFSAAPLPDVDLASITAPPLDEVIKRTKPRYHFSAGGGGQPPMFWEREPYMWDDEEGRVSRFVSLGAFGGEPSAGKKQRWFYAFSIAPMTPSAVPVPRPGNATKNPFTNAPAARPLKRPIAESEGENFRWGNVPQPRKREPGKPPPGYKCRRCEATDHFINDCPERTKPPDGFICKICHNPGHLVRDCPTRDAVGDTGGKKPREGYVCRACGSDAHLIDDCPSSSQRPVGGDRGGGRGGRRGPPKEISTDECWFCLSNPNLAKHLIVAIGGECYVTLPKGQITPPDAAAVPGGGHVLIIPISHHPTFSTIPSDLAPPIIEETNKYKSALHALYAKYGCAPVFFEVGRLGARGGHAHVQAVPIPMKLQAKVESTFINEGRMQNIDFEADPDAALESCQGGSGSYFRVDLPDGKKMVHLMKDGVPFSIQFGRQVLVSLLNTPERFDWKACMLSDDEDAAEAQAFKAAFLAFDPSL</sequence>
<dbReference type="InterPro" id="IPR006768">
    <property type="entry name" value="Cwf19-like_C_dom-1"/>
</dbReference>
<feature type="region of interest" description="Disordered" evidence="6">
    <location>
        <begin position="408"/>
        <end position="431"/>
    </location>
</feature>
<dbReference type="Gene3D" id="3.30.428.10">
    <property type="entry name" value="HIT-like"/>
    <property type="match status" value="1"/>
</dbReference>
<accession>A0A166BK54</accession>
<dbReference type="Pfam" id="PF04676">
    <property type="entry name" value="CwfJ_C_2"/>
    <property type="match status" value="1"/>
</dbReference>
<dbReference type="STRING" id="436010.A0A166BK54"/>
<evidence type="ECO:0000256" key="1">
    <source>
        <dbReference type="ARBA" id="ARBA00022664"/>
    </source>
</evidence>
<dbReference type="OrthoDB" id="444325at2759"/>
<dbReference type="PANTHER" id="PTHR12072:SF4">
    <property type="entry name" value="CWF19-LIKE PROTEIN 1"/>
    <property type="match status" value="1"/>
</dbReference>
<dbReference type="GO" id="GO:0003676">
    <property type="term" value="F:nucleic acid binding"/>
    <property type="evidence" value="ECO:0007669"/>
    <property type="project" value="InterPro"/>
</dbReference>
<evidence type="ECO:0000256" key="2">
    <source>
        <dbReference type="ARBA" id="ARBA00022723"/>
    </source>
</evidence>
<keyword evidence="9" id="KW-1185">Reference proteome</keyword>
<dbReference type="EMBL" id="KV417643">
    <property type="protein sequence ID" value="KZP12724.1"/>
    <property type="molecule type" value="Genomic_DNA"/>
</dbReference>
<evidence type="ECO:0000256" key="4">
    <source>
        <dbReference type="ARBA" id="ARBA00022833"/>
    </source>
</evidence>
<proteinExistence type="predicted"/>
<dbReference type="InterPro" id="IPR025829">
    <property type="entry name" value="Zn_knuckle_CX2CX3GHX4C"/>
</dbReference>
<keyword evidence="2" id="KW-0479">Metal-binding</keyword>
<dbReference type="PROSITE" id="PS50158">
    <property type="entry name" value="ZF_CCHC"/>
    <property type="match status" value="1"/>
</dbReference>
<evidence type="ECO:0000256" key="3">
    <source>
        <dbReference type="ARBA" id="ARBA00022771"/>
    </source>
</evidence>
<keyword evidence="3 5" id="KW-0863">Zinc-finger</keyword>
<dbReference type="Pfam" id="PF04677">
    <property type="entry name" value="CwfJ_C_1"/>
    <property type="match status" value="1"/>
</dbReference>
<evidence type="ECO:0000313" key="8">
    <source>
        <dbReference type="EMBL" id="KZP12724.1"/>
    </source>
</evidence>
<evidence type="ECO:0000313" key="9">
    <source>
        <dbReference type="Proteomes" id="UP000076532"/>
    </source>
</evidence>
<dbReference type="Proteomes" id="UP000076532">
    <property type="component" value="Unassembled WGS sequence"/>
</dbReference>
<dbReference type="CDD" id="cd07380">
    <property type="entry name" value="MPP_CWF19_N"/>
    <property type="match status" value="1"/>
</dbReference>
<feature type="region of interest" description="Disordered" evidence="6">
    <location>
        <begin position="307"/>
        <end position="332"/>
    </location>
</feature>